<evidence type="ECO:0000256" key="7">
    <source>
        <dbReference type="SAM" id="Phobius"/>
    </source>
</evidence>
<feature type="transmembrane region" description="Helical" evidence="7">
    <location>
        <begin position="326"/>
        <end position="347"/>
    </location>
</feature>
<keyword evidence="5 7" id="KW-1133">Transmembrane helix</keyword>
<dbReference type="InterPro" id="IPR001991">
    <property type="entry name" value="Na-dicarboxylate_symporter"/>
</dbReference>
<organism evidence="8 9">
    <name type="scientific">Nitrogeniibacter mangrovi</name>
    <dbReference type="NCBI Taxonomy" id="2016596"/>
    <lineage>
        <taxon>Bacteria</taxon>
        <taxon>Pseudomonadati</taxon>
        <taxon>Pseudomonadota</taxon>
        <taxon>Betaproteobacteria</taxon>
        <taxon>Rhodocyclales</taxon>
        <taxon>Zoogloeaceae</taxon>
        <taxon>Nitrogeniibacter</taxon>
    </lineage>
</organism>
<keyword evidence="4 7" id="KW-0812">Transmembrane</keyword>
<feature type="transmembrane region" description="Helical" evidence="7">
    <location>
        <begin position="285"/>
        <end position="306"/>
    </location>
</feature>
<dbReference type="Pfam" id="PF00375">
    <property type="entry name" value="SDF"/>
    <property type="match status" value="1"/>
</dbReference>
<feature type="transmembrane region" description="Helical" evidence="7">
    <location>
        <begin position="250"/>
        <end position="273"/>
    </location>
</feature>
<feature type="transmembrane region" description="Helical" evidence="7">
    <location>
        <begin position="105"/>
        <end position="126"/>
    </location>
</feature>
<dbReference type="InterPro" id="IPR036458">
    <property type="entry name" value="Na:dicarbo_symporter_sf"/>
</dbReference>
<protein>
    <submittedName>
        <fullName evidence="8">Dicarboxylate/amino acid:cation symporter</fullName>
    </submittedName>
</protein>
<evidence type="ECO:0000256" key="6">
    <source>
        <dbReference type="ARBA" id="ARBA00023136"/>
    </source>
</evidence>
<dbReference type="GO" id="GO:0005886">
    <property type="term" value="C:plasma membrane"/>
    <property type="evidence" value="ECO:0007669"/>
    <property type="project" value="UniProtKB-SubCell"/>
</dbReference>
<accession>A0A6C1B738</accession>
<feature type="transmembrane region" description="Helical" evidence="7">
    <location>
        <begin position="178"/>
        <end position="196"/>
    </location>
</feature>
<evidence type="ECO:0000256" key="2">
    <source>
        <dbReference type="ARBA" id="ARBA00022448"/>
    </source>
</evidence>
<sequence length="433" mass="45028">MSTPMHPATPFRLRDLQWQVRSWFGTRLWAQVLLGLCLGIAVGAALSPEVGWVDRRAAVTAGAWLAVPGRLFLAIIGMVLVPLVMISIIKGMLGGGSMAQLRTVGLRLLLFVTLTTGLGAGLGVLLGQGIAPGAGIAAANGTTAARQTAQRPPTPDLPSLIVNLVPSNPQAALAERDMLAIVILALFLGAAALVADRTKTAPFLGALDGLLEISMTLVKWAMYLAPWAVFGLLADVIARSGLVAVAGLTTYVLTVLAGLLALMLLYVLIVTVFARRHPVDFLRRISGVMLLAFSTSSSAAVIPLSIDTAVRNLEVPESIANFTIPLGATINMAGTALYQAVAVCFLAQLSGVALTPESLATIVLTLIVTSIGAPGTPGVGIVILANIVTGFGIPTTGIALILGVDRLLDMFRTTVNVTGDLTVSVLLRNARRD</sequence>
<keyword evidence="9" id="KW-1185">Reference proteome</keyword>
<evidence type="ECO:0000256" key="3">
    <source>
        <dbReference type="ARBA" id="ARBA00022475"/>
    </source>
</evidence>
<proteinExistence type="predicted"/>
<comment type="subcellular location">
    <subcellularLocation>
        <location evidence="1">Cell membrane</location>
        <topology evidence="1">Multi-pass membrane protein</topology>
    </subcellularLocation>
</comment>
<evidence type="ECO:0000313" key="8">
    <source>
        <dbReference type="EMBL" id="QID19287.1"/>
    </source>
</evidence>
<feature type="transmembrane region" description="Helical" evidence="7">
    <location>
        <begin position="28"/>
        <end position="46"/>
    </location>
</feature>
<evidence type="ECO:0000313" key="9">
    <source>
        <dbReference type="Proteomes" id="UP000501991"/>
    </source>
</evidence>
<dbReference type="PANTHER" id="PTHR42865:SF7">
    <property type="entry name" value="PROTON_GLUTAMATE-ASPARTATE SYMPORTER"/>
    <property type="match status" value="1"/>
</dbReference>
<dbReference type="GO" id="GO:0015293">
    <property type="term" value="F:symporter activity"/>
    <property type="evidence" value="ECO:0007669"/>
    <property type="project" value="UniProtKB-KW"/>
</dbReference>
<dbReference type="PRINTS" id="PR00173">
    <property type="entry name" value="EDTRNSPORT"/>
</dbReference>
<dbReference type="AlphaFoldDB" id="A0A6C1B738"/>
<dbReference type="SUPFAM" id="SSF118215">
    <property type="entry name" value="Proton glutamate symport protein"/>
    <property type="match status" value="1"/>
</dbReference>
<name>A0A6C1B738_9RHOO</name>
<dbReference type="RefSeq" id="WP_173767739.1">
    <property type="nucleotide sequence ID" value="NZ_CP048836.1"/>
</dbReference>
<feature type="transmembrane region" description="Helical" evidence="7">
    <location>
        <begin position="217"/>
        <end position="238"/>
    </location>
</feature>
<keyword evidence="2" id="KW-0813">Transport</keyword>
<keyword evidence="6 7" id="KW-0472">Membrane</keyword>
<dbReference type="EMBL" id="CP048836">
    <property type="protein sequence ID" value="QID19287.1"/>
    <property type="molecule type" value="Genomic_DNA"/>
</dbReference>
<dbReference type="Proteomes" id="UP000501991">
    <property type="component" value="Chromosome"/>
</dbReference>
<evidence type="ECO:0000256" key="4">
    <source>
        <dbReference type="ARBA" id="ARBA00022692"/>
    </source>
</evidence>
<evidence type="ECO:0000256" key="5">
    <source>
        <dbReference type="ARBA" id="ARBA00022989"/>
    </source>
</evidence>
<gene>
    <name evidence="8" type="ORF">G3580_17690</name>
</gene>
<feature type="transmembrane region" description="Helical" evidence="7">
    <location>
        <begin position="71"/>
        <end position="93"/>
    </location>
</feature>
<dbReference type="PANTHER" id="PTHR42865">
    <property type="entry name" value="PROTON/GLUTAMATE-ASPARTATE SYMPORTER"/>
    <property type="match status" value="1"/>
</dbReference>
<evidence type="ECO:0000256" key="1">
    <source>
        <dbReference type="ARBA" id="ARBA00004651"/>
    </source>
</evidence>
<feature type="transmembrane region" description="Helical" evidence="7">
    <location>
        <begin position="381"/>
        <end position="402"/>
    </location>
</feature>
<keyword evidence="3" id="KW-1003">Cell membrane</keyword>
<feature type="transmembrane region" description="Helical" evidence="7">
    <location>
        <begin position="359"/>
        <end position="375"/>
    </location>
</feature>
<dbReference type="KEGG" id="azq:G3580_17690"/>
<dbReference type="Gene3D" id="1.10.3860.10">
    <property type="entry name" value="Sodium:dicarboxylate symporter"/>
    <property type="match status" value="1"/>
</dbReference>
<dbReference type="GO" id="GO:0006835">
    <property type="term" value="P:dicarboxylic acid transport"/>
    <property type="evidence" value="ECO:0007669"/>
    <property type="project" value="TreeGrafter"/>
</dbReference>
<reference evidence="8 9" key="1">
    <citation type="submission" date="2020-02" db="EMBL/GenBank/DDBJ databases">
        <title>Nitrogenibacter mangrovi gen. nov., sp. nov. isolated from mangrove sediment, a denitrifying betaproteobacterium.</title>
        <authorList>
            <person name="Liao H."/>
            <person name="Tian Y."/>
        </authorList>
    </citation>
    <scope>NUCLEOTIDE SEQUENCE [LARGE SCALE GENOMIC DNA]</scope>
    <source>
        <strain evidence="8 9">M9-3-2</strain>
    </source>
</reference>